<protein>
    <submittedName>
        <fullName evidence="1">Uncharacterized protein</fullName>
    </submittedName>
</protein>
<comment type="caution">
    <text evidence="1">The sequence shown here is derived from an EMBL/GenBank/DDBJ whole genome shotgun (WGS) entry which is preliminary data.</text>
</comment>
<dbReference type="AlphaFoldDB" id="A0AAD6UZG9"/>
<sequence>MKFDALFMLQVAQAEEEDSVDMEWGVTMSMGALILLGLEARRLRAERRQPSRLYLCRSQLLPNPRTDTPWQALYASRSDRAFITTMGFDTTTFDYIIDNGFGAAWYATPIPRTDVSMVGDPRPWRRSLDAAGALGLVLHFLNSTMREISLQQIFALIPSTVSRYLSFALDILLGILRRMPDAAIRWPSTVDEFQLYNDSIVVRHPRLTGAFAAIDGLALPLQTADDEELENATYNGWRSEHFINSVLVFSPHA</sequence>
<gene>
    <name evidence="1" type="ORF">GGX14DRAFT_403699</name>
</gene>
<name>A0AAD6UZG9_9AGAR</name>
<dbReference type="EMBL" id="JARJCW010000087">
    <property type="protein sequence ID" value="KAJ7195965.1"/>
    <property type="molecule type" value="Genomic_DNA"/>
</dbReference>
<proteinExistence type="predicted"/>
<keyword evidence="2" id="KW-1185">Reference proteome</keyword>
<accession>A0AAD6UZG9</accession>
<dbReference type="Proteomes" id="UP001219525">
    <property type="component" value="Unassembled WGS sequence"/>
</dbReference>
<dbReference type="PANTHER" id="PTHR48471">
    <property type="entry name" value="DDE TNP4 DOMAIN-CONTAINING PROTEIN"/>
    <property type="match status" value="1"/>
</dbReference>
<reference evidence="1" key="1">
    <citation type="submission" date="2023-03" db="EMBL/GenBank/DDBJ databases">
        <title>Massive genome expansion in bonnet fungi (Mycena s.s.) driven by repeated elements and novel gene families across ecological guilds.</title>
        <authorList>
            <consortium name="Lawrence Berkeley National Laboratory"/>
            <person name="Harder C.B."/>
            <person name="Miyauchi S."/>
            <person name="Viragh M."/>
            <person name="Kuo A."/>
            <person name="Thoen E."/>
            <person name="Andreopoulos B."/>
            <person name="Lu D."/>
            <person name="Skrede I."/>
            <person name="Drula E."/>
            <person name="Henrissat B."/>
            <person name="Morin E."/>
            <person name="Kohler A."/>
            <person name="Barry K."/>
            <person name="LaButti K."/>
            <person name="Morin E."/>
            <person name="Salamov A."/>
            <person name="Lipzen A."/>
            <person name="Mereny Z."/>
            <person name="Hegedus B."/>
            <person name="Baldrian P."/>
            <person name="Stursova M."/>
            <person name="Weitz H."/>
            <person name="Taylor A."/>
            <person name="Grigoriev I.V."/>
            <person name="Nagy L.G."/>
            <person name="Martin F."/>
            <person name="Kauserud H."/>
        </authorList>
    </citation>
    <scope>NUCLEOTIDE SEQUENCE</scope>
    <source>
        <strain evidence="1">9144</strain>
    </source>
</reference>
<dbReference type="PANTHER" id="PTHR48471:SF1">
    <property type="entry name" value="DDE TNP4 DOMAIN-CONTAINING PROTEIN"/>
    <property type="match status" value="1"/>
</dbReference>
<evidence type="ECO:0000313" key="1">
    <source>
        <dbReference type="EMBL" id="KAJ7195965.1"/>
    </source>
</evidence>
<organism evidence="1 2">
    <name type="scientific">Mycena pura</name>
    <dbReference type="NCBI Taxonomy" id="153505"/>
    <lineage>
        <taxon>Eukaryota</taxon>
        <taxon>Fungi</taxon>
        <taxon>Dikarya</taxon>
        <taxon>Basidiomycota</taxon>
        <taxon>Agaricomycotina</taxon>
        <taxon>Agaricomycetes</taxon>
        <taxon>Agaricomycetidae</taxon>
        <taxon>Agaricales</taxon>
        <taxon>Marasmiineae</taxon>
        <taxon>Mycenaceae</taxon>
        <taxon>Mycena</taxon>
    </lineage>
</organism>
<evidence type="ECO:0000313" key="2">
    <source>
        <dbReference type="Proteomes" id="UP001219525"/>
    </source>
</evidence>